<dbReference type="Gene3D" id="1.10.10.10">
    <property type="entry name" value="Winged helix-like DNA-binding domain superfamily/Winged helix DNA-binding domain"/>
    <property type="match status" value="1"/>
</dbReference>
<keyword evidence="4" id="KW-0805">Transcription regulation</keyword>
<comment type="similarity">
    <text evidence="1">Belongs to the Fur family.</text>
</comment>
<gene>
    <name evidence="8" type="ORF">TW71_05330</name>
</gene>
<evidence type="ECO:0000256" key="6">
    <source>
        <dbReference type="ARBA" id="ARBA00023163"/>
    </source>
</evidence>
<dbReference type="OrthoDB" id="9801127at2"/>
<keyword evidence="3 7" id="KW-0862">Zinc</keyword>
<feature type="binding site" evidence="7">
    <location>
        <position position="107"/>
    </location>
    <ligand>
        <name>Zn(2+)</name>
        <dbReference type="ChEBI" id="CHEBI:29105"/>
    </ligand>
</feature>
<dbReference type="PANTHER" id="PTHR33202">
    <property type="entry name" value="ZINC UPTAKE REGULATION PROTEIN"/>
    <property type="match status" value="1"/>
</dbReference>
<organism evidence="8">
    <name type="scientific">Vibrio coralliilyticus</name>
    <dbReference type="NCBI Taxonomy" id="190893"/>
    <lineage>
        <taxon>Bacteria</taxon>
        <taxon>Pseudomonadati</taxon>
        <taxon>Pseudomonadota</taxon>
        <taxon>Gammaproteobacteria</taxon>
        <taxon>Vibrionales</taxon>
        <taxon>Vibrionaceae</taxon>
        <taxon>Vibrio</taxon>
    </lineage>
</organism>
<dbReference type="SUPFAM" id="SSF46785">
    <property type="entry name" value="Winged helix' DNA-binding domain"/>
    <property type="match status" value="1"/>
</dbReference>
<dbReference type="InterPro" id="IPR036388">
    <property type="entry name" value="WH-like_DNA-bd_sf"/>
</dbReference>
<evidence type="ECO:0000256" key="2">
    <source>
        <dbReference type="ARBA" id="ARBA00022491"/>
    </source>
</evidence>
<keyword evidence="7" id="KW-0479">Metal-binding</keyword>
<comment type="cofactor">
    <cofactor evidence="7">
        <name>Zn(2+)</name>
        <dbReference type="ChEBI" id="CHEBI:29105"/>
    </cofactor>
    <text evidence="7">Binds 1 zinc ion per subunit.</text>
</comment>
<dbReference type="AlphaFoldDB" id="A0A1V0IC82"/>
<keyword evidence="2" id="KW-0678">Repressor</keyword>
<protein>
    <submittedName>
        <fullName evidence="8">Fur family transcriptional regulator</fullName>
    </submittedName>
</protein>
<evidence type="ECO:0000256" key="5">
    <source>
        <dbReference type="ARBA" id="ARBA00023125"/>
    </source>
</evidence>
<dbReference type="Gene3D" id="3.30.1490.190">
    <property type="match status" value="1"/>
</dbReference>
<dbReference type="GO" id="GO:0008270">
    <property type="term" value="F:zinc ion binding"/>
    <property type="evidence" value="ECO:0007669"/>
    <property type="project" value="TreeGrafter"/>
</dbReference>
<dbReference type="GO" id="GO:0045892">
    <property type="term" value="P:negative regulation of DNA-templated transcription"/>
    <property type="evidence" value="ECO:0007669"/>
    <property type="project" value="TreeGrafter"/>
</dbReference>
<dbReference type="GeneID" id="93943761"/>
<feature type="binding site" evidence="7">
    <location>
        <position position="148"/>
    </location>
    <ligand>
        <name>Zn(2+)</name>
        <dbReference type="ChEBI" id="CHEBI:29105"/>
    </ligand>
</feature>
<keyword evidence="6" id="KW-0804">Transcription</keyword>
<name>A0A1V0IC82_9VIBR</name>
<comment type="caution">
    <text evidence="8">The sequence shown here is derived from an EMBL/GenBank/DDBJ whole genome shotgun (WGS) entry which is preliminary data.</text>
</comment>
<evidence type="ECO:0000256" key="4">
    <source>
        <dbReference type="ARBA" id="ARBA00023015"/>
    </source>
</evidence>
<dbReference type="GO" id="GO:0005829">
    <property type="term" value="C:cytosol"/>
    <property type="evidence" value="ECO:0007669"/>
    <property type="project" value="TreeGrafter"/>
</dbReference>
<dbReference type="GO" id="GO:0003700">
    <property type="term" value="F:DNA-binding transcription factor activity"/>
    <property type="evidence" value="ECO:0007669"/>
    <property type="project" value="InterPro"/>
</dbReference>
<evidence type="ECO:0000256" key="7">
    <source>
        <dbReference type="PIRSR" id="PIRSR602481-1"/>
    </source>
</evidence>
<dbReference type="InterPro" id="IPR036390">
    <property type="entry name" value="WH_DNA-bd_sf"/>
</dbReference>
<dbReference type="InterPro" id="IPR002481">
    <property type="entry name" value="FUR"/>
</dbReference>
<feature type="binding site" evidence="7">
    <location>
        <position position="104"/>
    </location>
    <ligand>
        <name>Zn(2+)</name>
        <dbReference type="ChEBI" id="CHEBI:29105"/>
    </ligand>
</feature>
<sequence>MDTIETMIEQAEKRCRANGKRLTSKRKQVLTALLHADKALSVYELIDYAKTHFGQTVQAMSAYRILEFLEEEHLAHKLNASSKYVACAHIHHEHEHGVPQFLICRQCNKTQEQTLDPSLITNLESDAKQVGFKVLTPQLEIDCLCSECSQNSD</sequence>
<keyword evidence="5" id="KW-0238">DNA-binding</keyword>
<dbReference type="RefSeq" id="WP_006960296.1">
    <property type="nucleotide sequence ID" value="NZ_CM004383.1"/>
</dbReference>
<accession>A0A1V0IC82</accession>
<dbReference type="EMBL" id="JXXR01000003">
    <property type="protein sequence ID" value="KJY76760.1"/>
    <property type="molecule type" value="Genomic_DNA"/>
</dbReference>
<evidence type="ECO:0000256" key="3">
    <source>
        <dbReference type="ARBA" id="ARBA00022833"/>
    </source>
</evidence>
<dbReference type="InterPro" id="IPR043135">
    <property type="entry name" value="Fur_C"/>
</dbReference>
<dbReference type="PANTHER" id="PTHR33202:SF6">
    <property type="entry name" value="ZINC UPTAKE REGULATION PROTEIN"/>
    <property type="match status" value="1"/>
</dbReference>
<feature type="binding site" evidence="7">
    <location>
        <position position="145"/>
    </location>
    <ligand>
        <name>Zn(2+)</name>
        <dbReference type="ChEBI" id="CHEBI:29105"/>
    </ligand>
</feature>
<evidence type="ECO:0000313" key="8">
    <source>
        <dbReference type="EMBL" id="KJY76760.1"/>
    </source>
</evidence>
<reference evidence="8" key="1">
    <citation type="journal article" date="2015" name="BMC Genomics">
        <title>Genome mining reveals unlocked bioactive potential of marine Gram-negative bacteria.</title>
        <authorList>
            <person name="Machado H."/>
            <person name="Sonnenschein E.C."/>
            <person name="Melchiorsen J."/>
            <person name="Gram L."/>
        </authorList>
    </citation>
    <scope>NUCLEOTIDE SEQUENCE</scope>
    <source>
        <strain evidence="8">S2052</strain>
    </source>
</reference>
<proteinExistence type="inferred from homology"/>
<dbReference type="GO" id="GO:0000976">
    <property type="term" value="F:transcription cis-regulatory region binding"/>
    <property type="evidence" value="ECO:0007669"/>
    <property type="project" value="TreeGrafter"/>
</dbReference>
<evidence type="ECO:0000256" key="1">
    <source>
        <dbReference type="ARBA" id="ARBA00007957"/>
    </source>
</evidence>
<dbReference type="Pfam" id="PF01475">
    <property type="entry name" value="FUR"/>
    <property type="match status" value="1"/>
</dbReference>
<dbReference type="GO" id="GO:1900376">
    <property type="term" value="P:regulation of secondary metabolite biosynthetic process"/>
    <property type="evidence" value="ECO:0007669"/>
    <property type="project" value="TreeGrafter"/>
</dbReference>